<evidence type="ECO:0000256" key="3">
    <source>
        <dbReference type="ARBA" id="ARBA00022821"/>
    </source>
</evidence>
<name>A0AA39E224_VITRO</name>
<dbReference type="SUPFAM" id="SSF52058">
    <property type="entry name" value="L domain-like"/>
    <property type="match status" value="1"/>
</dbReference>
<dbReference type="Pfam" id="PF00931">
    <property type="entry name" value="NB-ARC"/>
    <property type="match status" value="1"/>
</dbReference>
<evidence type="ECO:0000256" key="2">
    <source>
        <dbReference type="ARBA" id="ARBA00022741"/>
    </source>
</evidence>
<dbReference type="Gene3D" id="1.10.8.430">
    <property type="entry name" value="Helical domain of apoptotic protease-activating factors"/>
    <property type="match status" value="1"/>
</dbReference>
<evidence type="ECO:0000259" key="7">
    <source>
        <dbReference type="Pfam" id="PF23598"/>
    </source>
</evidence>
<organism evidence="8 9">
    <name type="scientific">Vitis rotundifolia</name>
    <name type="common">Muscadine grape</name>
    <dbReference type="NCBI Taxonomy" id="103349"/>
    <lineage>
        <taxon>Eukaryota</taxon>
        <taxon>Viridiplantae</taxon>
        <taxon>Streptophyta</taxon>
        <taxon>Embryophyta</taxon>
        <taxon>Tracheophyta</taxon>
        <taxon>Spermatophyta</taxon>
        <taxon>Magnoliopsida</taxon>
        <taxon>eudicotyledons</taxon>
        <taxon>Gunneridae</taxon>
        <taxon>Pentapetalae</taxon>
        <taxon>rosids</taxon>
        <taxon>Vitales</taxon>
        <taxon>Vitaceae</taxon>
        <taxon>Viteae</taxon>
        <taxon>Vitis</taxon>
    </lineage>
</organism>
<evidence type="ECO:0000259" key="4">
    <source>
        <dbReference type="Pfam" id="PF00931"/>
    </source>
</evidence>
<feature type="domain" description="Disease resistance N-terminal" evidence="5">
    <location>
        <begin position="6"/>
        <end position="89"/>
    </location>
</feature>
<evidence type="ECO:0000313" key="8">
    <source>
        <dbReference type="EMBL" id="KAJ9704364.1"/>
    </source>
</evidence>
<dbReference type="InterPro" id="IPR027417">
    <property type="entry name" value="P-loop_NTPase"/>
</dbReference>
<dbReference type="Gene3D" id="3.40.50.300">
    <property type="entry name" value="P-loop containing nucleotide triphosphate hydrolases"/>
    <property type="match status" value="1"/>
</dbReference>
<dbReference type="CDD" id="cd14798">
    <property type="entry name" value="RX-CC_like"/>
    <property type="match status" value="1"/>
</dbReference>
<protein>
    <submittedName>
        <fullName evidence="8">Uncharacterized protein</fullName>
    </submittedName>
</protein>
<dbReference type="EMBL" id="JARBHA010000003">
    <property type="protein sequence ID" value="KAJ9704364.1"/>
    <property type="molecule type" value="Genomic_DNA"/>
</dbReference>
<dbReference type="InterPro" id="IPR055414">
    <property type="entry name" value="LRR_R13L4/SHOC2-like"/>
</dbReference>
<evidence type="ECO:0000256" key="1">
    <source>
        <dbReference type="ARBA" id="ARBA00022737"/>
    </source>
</evidence>
<dbReference type="InterPro" id="IPR032675">
    <property type="entry name" value="LRR_dom_sf"/>
</dbReference>
<dbReference type="Proteomes" id="UP001168098">
    <property type="component" value="Unassembled WGS sequence"/>
</dbReference>
<keyword evidence="3" id="KW-0611">Plant defense</keyword>
<feature type="domain" description="NB-ARC" evidence="4">
    <location>
        <begin position="163"/>
        <end position="346"/>
    </location>
</feature>
<evidence type="ECO:0000259" key="5">
    <source>
        <dbReference type="Pfam" id="PF18052"/>
    </source>
</evidence>
<keyword evidence="2" id="KW-0547">Nucleotide-binding</keyword>
<dbReference type="InterPro" id="IPR002182">
    <property type="entry name" value="NB-ARC"/>
</dbReference>
<evidence type="ECO:0000313" key="9">
    <source>
        <dbReference type="Proteomes" id="UP001168098"/>
    </source>
</evidence>
<evidence type="ECO:0000259" key="6">
    <source>
        <dbReference type="Pfam" id="PF23559"/>
    </source>
</evidence>
<accession>A0AA39E224</accession>
<dbReference type="Pfam" id="PF23559">
    <property type="entry name" value="WHD_DRP"/>
    <property type="match status" value="1"/>
</dbReference>
<dbReference type="InterPro" id="IPR042197">
    <property type="entry name" value="Apaf_helical"/>
</dbReference>
<dbReference type="FunFam" id="3.40.50.300:FF:001091">
    <property type="entry name" value="Probable disease resistance protein At1g61300"/>
    <property type="match status" value="1"/>
</dbReference>
<dbReference type="SUPFAM" id="SSF52540">
    <property type="entry name" value="P-loop containing nucleoside triphosphate hydrolases"/>
    <property type="match status" value="1"/>
</dbReference>
<dbReference type="Gene3D" id="1.10.10.10">
    <property type="entry name" value="Winged helix-like DNA-binding domain superfamily/Winged helix DNA-binding domain"/>
    <property type="match status" value="1"/>
</dbReference>
<dbReference type="InterPro" id="IPR044974">
    <property type="entry name" value="Disease_R_plants"/>
</dbReference>
<dbReference type="InterPro" id="IPR038005">
    <property type="entry name" value="RX-like_CC"/>
</dbReference>
<dbReference type="PANTHER" id="PTHR23155:SF1193">
    <property type="entry name" value="DISEASE RESISTANCE PROTEIN RPP13-RELATED"/>
    <property type="match status" value="1"/>
</dbReference>
<dbReference type="Pfam" id="PF18052">
    <property type="entry name" value="Rx_N"/>
    <property type="match status" value="1"/>
</dbReference>
<dbReference type="Pfam" id="PF23598">
    <property type="entry name" value="LRR_14"/>
    <property type="match status" value="1"/>
</dbReference>
<dbReference type="InterPro" id="IPR036388">
    <property type="entry name" value="WH-like_DNA-bd_sf"/>
</dbReference>
<gene>
    <name evidence="8" type="ORF">PVL29_002774</name>
</gene>
<reference evidence="8 9" key="1">
    <citation type="journal article" date="2023" name="BMC Biotechnol.">
        <title>Vitis rotundifolia cv Carlos genome sequencing.</title>
        <authorList>
            <person name="Huff M."/>
            <person name="Hulse-Kemp A."/>
            <person name="Scheffler B."/>
            <person name="Youngblood R."/>
            <person name="Simpson S."/>
            <person name="Babiker E."/>
            <person name="Staton M."/>
        </authorList>
    </citation>
    <scope>NUCLEOTIDE SEQUENCE [LARGE SCALE GENOMIC DNA]</scope>
    <source>
        <tissue evidence="8">Leaf</tissue>
    </source>
</reference>
<dbReference type="InterPro" id="IPR041118">
    <property type="entry name" value="Rx_N"/>
</dbReference>
<feature type="domain" description="Disease resistance R13L4/SHOC-2-like LRR" evidence="7">
    <location>
        <begin position="578"/>
        <end position="863"/>
    </location>
</feature>
<proteinExistence type="predicted"/>
<keyword evidence="9" id="KW-1185">Reference proteome</keyword>
<dbReference type="GO" id="GO:0098542">
    <property type="term" value="P:defense response to other organism"/>
    <property type="evidence" value="ECO:0007669"/>
    <property type="project" value="TreeGrafter"/>
</dbReference>
<dbReference type="AlphaFoldDB" id="A0AA39E224"/>
<dbReference type="Gene3D" id="3.80.10.10">
    <property type="entry name" value="Ribonuclease Inhibitor"/>
    <property type="match status" value="1"/>
</dbReference>
<comment type="caution">
    <text evidence="8">The sequence shown here is derived from an EMBL/GenBank/DDBJ whole genome shotgun (WGS) entry which is preliminary data.</text>
</comment>
<dbReference type="GO" id="GO:0043531">
    <property type="term" value="F:ADP binding"/>
    <property type="evidence" value="ECO:0007669"/>
    <property type="project" value="InterPro"/>
</dbReference>
<dbReference type="Gene3D" id="1.20.5.4130">
    <property type="match status" value="1"/>
</dbReference>
<dbReference type="PRINTS" id="PR00364">
    <property type="entry name" value="DISEASERSIST"/>
</dbReference>
<dbReference type="InterPro" id="IPR058922">
    <property type="entry name" value="WHD_DRP"/>
</dbReference>
<feature type="domain" description="Disease resistance protein winged helix" evidence="6">
    <location>
        <begin position="435"/>
        <end position="506"/>
    </location>
</feature>
<dbReference type="FunFam" id="1.10.8.430:FF:000003">
    <property type="entry name" value="Probable disease resistance protein At5g66910"/>
    <property type="match status" value="1"/>
</dbReference>
<dbReference type="PANTHER" id="PTHR23155">
    <property type="entry name" value="DISEASE RESISTANCE PROTEIN RP"/>
    <property type="match status" value="1"/>
</dbReference>
<dbReference type="FunFam" id="1.10.10.10:FF:000322">
    <property type="entry name" value="Probable disease resistance protein At1g63360"/>
    <property type="match status" value="1"/>
</dbReference>
<sequence>MATEAVVSFAVERIGDMLIQEVTFLKEVRGQVERLQKYLRAMKCLLEEAEKKQEEDVRVRNWVSEIREAVYDVEDIIDMFILNAESLRTDCFLKRVFKKLINRHKVGKEIEDIQLTLQDISNRREALGIKNIGEGRSGSGQMLQDLRRSSPRAEERVIVGLTQEADKLVEQLIGGNQRRRVISIVGMGGIGKTTLAKKVYNHENIVKHFPDCRAWVYVSQNCRPREVYMQIINQVSAPTKEQAEMIEKYGENELGDFLHDHLKEKTYLIVLDDVWKCAHWNILAKVSSNDPDCPGNVFPDGSKGSRLLLTTRHKDVALHADAGTIPHEMQLLLKQESWDLFCRKAFLDADPESYPPDLKELGEEMVDKCNGLPLAIVVLGGLLSRNMSHTEWKKVHDNISAHLDEEGQMGVMTMLNLSYIDLPHYLKPCFLHLSLFPEDYVISSRKLLLLWTAEGFVPEQDDRRMKGLAEVYLNELINRNLIQVVRMSVNARVMECRVHDVVRELAIEKAKEQNFIGTNIADPPPSSTSSSLFSSKSRRRSIYSDFERCASIEHLTPYLRSLLFFNLGKNCRALRLDFIVKCFKVLRVLDLEGLEIECLPSMIGEMIHLRYLGLRHTGLKMLPPSIGNLRSLQTLEINNLRQVPNVIRKIKNMRYLYMEGQEEDVPLQIDTLQNLQILSGITFNQWIKNDSSNLTCLEKLKLEGRCEVEGVEFSNSIAKLLSLKSLYLKASDESSIPSLAINSCLHLSKLDIKGRMQKLPEIHEFSQSLTQLTLETSKLDRDPMPVLEKLPKLLTLRLRAKSYLGKEMHVSANGFPRLKVLQLSELKELTELNIGQGAMPWLMQLQICCHAKILGFNGLLNLVELKFMGGPFSQWRRTLLHWLNLKHHPWHVTRYLHSSIYLDPLNYQFLLLVTS</sequence>
<keyword evidence="1" id="KW-0677">Repeat</keyword>